<dbReference type="EMBL" id="CP043661">
    <property type="protein sequence ID" value="QNE21138.1"/>
    <property type="molecule type" value="Genomic_DNA"/>
</dbReference>
<evidence type="ECO:0000313" key="3">
    <source>
        <dbReference type="Proteomes" id="UP000515563"/>
    </source>
</evidence>
<accession>A0A7G6X4H3</accession>
<keyword evidence="1" id="KW-0812">Transmembrane</keyword>
<keyword evidence="1" id="KW-1133">Transmembrane helix</keyword>
<protein>
    <submittedName>
        <fullName evidence="2">Uncharacterized protein</fullName>
    </submittedName>
</protein>
<dbReference type="Proteomes" id="UP000515563">
    <property type="component" value="Chromosome"/>
</dbReference>
<keyword evidence="1" id="KW-0472">Membrane</keyword>
<name>A0A7G6X4H3_9ACTN</name>
<feature type="transmembrane region" description="Helical" evidence="1">
    <location>
        <begin position="66"/>
        <end position="85"/>
    </location>
</feature>
<sequence length="197" mass="20694">MRSLRLVGLVIVPPILLAVAGLVHPHFLTVGTARSWQRLHVFLLPVFPLLAVGFIAPLWRRPGRDGAGVATVVAWVGAFTYAVFYTGLDLVAGFSAGTVARNGGAFSDLGAAVQPLFAGGDAFGRVGVYGFLVAAAAMTVALCIRYGVRAVPGGVILIAAGWSFRDSHIFWPRGVLTMLAIALGFALSARLVSRPRP</sequence>
<feature type="transmembrane region" description="Helical" evidence="1">
    <location>
        <begin position="122"/>
        <end position="141"/>
    </location>
</feature>
<dbReference type="AlphaFoldDB" id="A0A7G6X4H3"/>
<gene>
    <name evidence="2" type="ORF">F1D05_28525</name>
</gene>
<feature type="transmembrane region" description="Helical" evidence="1">
    <location>
        <begin position="41"/>
        <end position="59"/>
    </location>
</feature>
<proteinExistence type="predicted"/>
<evidence type="ECO:0000256" key="1">
    <source>
        <dbReference type="SAM" id="Phobius"/>
    </source>
</evidence>
<feature type="transmembrane region" description="Helical" evidence="1">
    <location>
        <begin position="170"/>
        <end position="192"/>
    </location>
</feature>
<reference evidence="2 3" key="2">
    <citation type="journal article" date="2020" name="Microbiol. Resour. Announc.">
        <title>Antarctic desert soil bacteria exhibit high novel natural product potential, evaluated through long-read genome sequencing and comparative genomics.</title>
        <authorList>
            <person name="Benaud N."/>
            <person name="Edwards R.J."/>
            <person name="Amos T.G."/>
            <person name="D'Agostino P.M."/>
            <person name="Gutierrez-Chavez C."/>
            <person name="Montgomery K."/>
            <person name="Nicetic I."/>
            <person name="Ferrari B.C."/>
        </authorList>
    </citation>
    <scope>NUCLEOTIDE SEQUENCE [LARGE SCALE GENOMIC DNA]</scope>
    <source>
        <strain evidence="2 3">SPB151</strain>
    </source>
</reference>
<reference evidence="3" key="1">
    <citation type="submission" date="2019-09" db="EMBL/GenBank/DDBJ databases">
        <title>Antimicrobial potential of Antarctic Bacteria.</title>
        <authorList>
            <person name="Benaud N."/>
            <person name="Edwards R.J."/>
            <person name="Ferrari B.C."/>
        </authorList>
    </citation>
    <scope>NUCLEOTIDE SEQUENCE [LARGE SCALE GENOMIC DNA]</scope>
    <source>
        <strain evidence="3">SPB151</strain>
    </source>
</reference>
<keyword evidence="3" id="KW-1185">Reference proteome</keyword>
<evidence type="ECO:0000313" key="2">
    <source>
        <dbReference type="EMBL" id="QNE21138.1"/>
    </source>
</evidence>
<organism evidence="2 3">
    <name type="scientific">Kribbella qitaiheensis</name>
    <dbReference type="NCBI Taxonomy" id="1544730"/>
    <lineage>
        <taxon>Bacteria</taxon>
        <taxon>Bacillati</taxon>
        <taxon>Actinomycetota</taxon>
        <taxon>Actinomycetes</taxon>
        <taxon>Propionibacteriales</taxon>
        <taxon>Kribbellaceae</taxon>
        <taxon>Kribbella</taxon>
    </lineage>
</organism>
<dbReference type="RefSeq" id="WP_185443540.1">
    <property type="nucleotide sequence ID" value="NZ_CP043661.1"/>
</dbReference>
<dbReference type="KEGG" id="kqi:F1D05_28525"/>